<comment type="caution">
    <text evidence="3">The sequence shown here is derived from an EMBL/GenBank/DDBJ whole genome shotgun (WGS) entry which is preliminary data.</text>
</comment>
<sequence>MTDILGRLNAVSREIGDMPVSAGAGRSMLLRRIFDAPVDEVWRACTDPDRIGRWLAPVAGDLRPGGTFQIEGDAGGEILRCEEPRVLKVTWVLGEGMPSEVEVRLSEGADGATAFELENASPAETVDQIVRKYGPVGPVGIGGGWDLTLLALDRYLRGEEFDAATWTGAPQVREFIIGSIRAWAAVSQDVWGSTDEEIDAVVAFTIQQFVPGAADGGDGG</sequence>
<dbReference type="InterPro" id="IPR023393">
    <property type="entry name" value="START-like_dom_sf"/>
</dbReference>
<feature type="domain" description="Activator of Hsp90 ATPase homologue 1/2-like C-terminal" evidence="2">
    <location>
        <begin position="35"/>
        <end position="156"/>
    </location>
</feature>
<dbReference type="Pfam" id="PF08327">
    <property type="entry name" value="AHSA1"/>
    <property type="match status" value="1"/>
</dbReference>
<dbReference type="InterPro" id="IPR013538">
    <property type="entry name" value="ASHA1/2-like_C"/>
</dbReference>
<dbReference type="OrthoDB" id="8117292at2"/>
<evidence type="ECO:0000259" key="2">
    <source>
        <dbReference type="Pfam" id="PF08327"/>
    </source>
</evidence>
<name>A0A2P8DSP2_9ACTN</name>
<accession>A0A2P8DSP2</accession>
<evidence type="ECO:0000256" key="1">
    <source>
        <dbReference type="ARBA" id="ARBA00006817"/>
    </source>
</evidence>
<dbReference type="RefSeq" id="WP_106581565.1">
    <property type="nucleotide sequence ID" value="NZ_PYGA01000002.1"/>
</dbReference>
<proteinExistence type="inferred from homology"/>
<reference evidence="3 4" key="1">
    <citation type="submission" date="2018-03" db="EMBL/GenBank/DDBJ databases">
        <title>Genomic Encyclopedia of Archaeal and Bacterial Type Strains, Phase II (KMG-II): from individual species to whole genera.</title>
        <authorList>
            <person name="Goeker M."/>
        </authorList>
    </citation>
    <scope>NUCLEOTIDE SEQUENCE [LARGE SCALE GENOMIC DNA]</scope>
    <source>
        <strain evidence="3 4">DSM 45312</strain>
    </source>
</reference>
<dbReference type="Gene3D" id="3.30.530.20">
    <property type="match status" value="1"/>
</dbReference>
<evidence type="ECO:0000313" key="4">
    <source>
        <dbReference type="Proteomes" id="UP000240542"/>
    </source>
</evidence>
<protein>
    <submittedName>
        <fullName evidence="3">Uncharacterized protein YndB with AHSA1/START domain</fullName>
    </submittedName>
</protein>
<evidence type="ECO:0000313" key="3">
    <source>
        <dbReference type="EMBL" id="PSL00230.1"/>
    </source>
</evidence>
<gene>
    <name evidence="3" type="ORF">CLV63_102357</name>
</gene>
<dbReference type="SUPFAM" id="SSF55961">
    <property type="entry name" value="Bet v1-like"/>
    <property type="match status" value="1"/>
</dbReference>
<keyword evidence="4" id="KW-1185">Reference proteome</keyword>
<comment type="similarity">
    <text evidence="1">Belongs to the AHA1 family.</text>
</comment>
<dbReference type="Proteomes" id="UP000240542">
    <property type="component" value="Unassembled WGS sequence"/>
</dbReference>
<organism evidence="3 4">
    <name type="scientific">Murinocardiopsis flavida</name>
    <dbReference type="NCBI Taxonomy" id="645275"/>
    <lineage>
        <taxon>Bacteria</taxon>
        <taxon>Bacillati</taxon>
        <taxon>Actinomycetota</taxon>
        <taxon>Actinomycetes</taxon>
        <taxon>Streptosporangiales</taxon>
        <taxon>Nocardiopsidaceae</taxon>
        <taxon>Murinocardiopsis</taxon>
    </lineage>
</organism>
<dbReference type="AlphaFoldDB" id="A0A2P8DSP2"/>
<dbReference type="EMBL" id="PYGA01000002">
    <property type="protein sequence ID" value="PSL00230.1"/>
    <property type="molecule type" value="Genomic_DNA"/>
</dbReference>